<organism evidence="2 3">
    <name type="scientific">Steinernema glaseri</name>
    <dbReference type="NCBI Taxonomy" id="37863"/>
    <lineage>
        <taxon>Eukaryota</taxon>
        <taxon>Metazoa</taxon>
        <taxon>Ecdysozoa</taxon>
        <taxon>Nematoda</taxon>
        <taxon>Chromadorea</taxon>
        <taxon>Rhabditida</taxon>
        <taxon>Tylenchina</taxon>
        <taxon>Panagrolaimomorpha</taxon>
        <taxon>Strongyloidoidea</taxon>
        <taxon>Steinernematidae</taxon>
        <taxon>Steinernema</taxon>
    </lineage>
</organism>
<name>A0A1I7Z5U5_9BILA</name>
<dbReference type="AlphaFoldDB" id="A0A1I7Z5U5"/>
<sequence>MKVTIGAKHFVALGTTIFSLFLVVRWIVEPATQQQVCPIVQPDSDTFFAKQENLFSTNCVNQGPLNWTLFVKRVLRTHKIWKNVRVEKRDTDGFGDFSADFKRLLPKIFETSRSDVIRIIELGSFKGRSTIEMAKQCKDLASEGDKECQIIAVDTWLASPEHYEAERNDISDLFATFLSNIKHEDLTDVVFPFRLSSTAAAHVFHCYHISADVVFVDSNHEYDTVINELLMYYPLLRSHGLFIGDDFHIRTWPGVVQAVEEFSQKMNRPYEVVRNTWSLFKDDEPESYFWDRQTLSTL</sequence>
<evidence type="ECO:0000313" key="3">
    <source>
        <dbReference type="WBParaSite" id="L893_g23063.t1"/>
    </source>
</evidence>
<proteinExistence type="predicted"/>
<dbReference type="PANTHER" id="PTHR37909:SF1">
    <property type="entry name" value="S-ADENOSYL-L-METHIONINE-DEPENDENT METHYLTRANSFERASES SUPERFAMILY PROTEIN"/>
    <property type="match status" value="1"/>
</dbReference>
<protein>
    <submittedName>
        <fullName evidence="3">Class I SAM-dependent methyltransferase</fullName>
    </submittedName>
</protein>
<dbReference type="InterPro" id="IPR029063">
    <property type="entry name" value="SAM-dependent_MTases_sf"/>
</dbReference>
<dbReference type="WBParaSite" id="L893_g23063.t1">
    <property type="protein sequence ID" value="L893_g23063.t1"/>
    <property type="gene ID" value="L893_g23063"/>
</dbReference>
<evidence type="ECO:0000256" key="1">
    <source>
        <dbReference type="SAM" id="Phobius"/>
    </source>
</evidence>
<evidence type="ECO:0000313" key="2">
    <source>
        <dbReference type="Proteomes" id="UP000095287"/>
    </source>
</evidence>
<dbReference type="SUPFAM" id="SSF53335">
    <property type="entry name" value="S-adenosyl-L-methionine-dependent methyltransferases"/>
    <property type="match status" value="1"/>
</dbReference>
<keyword evidence="1" id="KW-0812">Transmembrane</keyword>
<dbReference type="Gene3D" id="3.40.50.150">
    <property type="entry name" value="Vaccinia Virus protein VP39"/>
    <property type="match status" value="1"/>
</dbReference>
<dbReference type="PANTHER" id="PTHR37909">
    <property type="entry name" value="S-ADENOSYL-L-METHIONINE-DEPENDENT METHYLTRANSFERASES SUPERFAMILY PROTEIN"/>
    <property type="match status" value="1"/>
</dbReference>
<dbReference type="Proteomes" id="UP000095287">
    <property type="component" value="Unplaced"/>
</dbReference>
<keyword evidence="1" id="KW-1133">Transmembrane helix</keyword>
<reference evidence="3" key="1">
    <citation type="submission" date="2016-11" db="UniProtKB">
        <authorList>
            <consortium name="WormBaseParasite"/>
        </authorList>
    </citation>
    <scope>IDENTIFICATION</scope>
</reference>
<feature type="transmembrane region" description="Helical" evidence="1">
    <location>
        <begin position="9"/>
        <end position="28"/>
    </location>
</feature>
<keyword evidence="1" id="KW-0472">Membrane</keyword>
<accession>A0A1I7Z5U5</accession>
<dbReference type="Pfam" id="PF13578">
    <property type="entry name" value="Methyltransf_24"/>
    <property type="match status" value="1"/>
</dbReference>
<keyword evidence="2" id="KW-1185">Reference proteome</keyword>